<sequence length="39" mass="4611">MHTGRKIDIYRRKSVFREELICYKNLLKQSPETGRIGAC</sequence>
<dbReference type="EMBL" id="FOQO01000017">
    <property type="protein sequence ID" value="SFJ94668.1"/>
    <property type="molecule type" value="Genomic_DNA"/>
</dbReference>
<reference evidence="1 2" key="1">
    <citation type="submission" date="2016-10" db="EMBL/GenBank/DDBJ databases">
        <authorList>
            <person name="de Groot N.N."/>
        </authorList>
    </citation>
    <scope>NUCLEOTIDE SEQUENCE [LARGE SCALE GENOMIC DNA]</scope>
    <source>
        <strain evidence="1 2">RK1</strain>
    </source>
</reference>
<accession>A0A1I3VH21</accession>
<gene>
    <name evidence="1" type="ORF">SAMN05444682_11710</name>
</gene>
<evidence type="ECO:0000313" key="1">
    <source>
        <dbReference type="EMBL" id="SFJ94668.1"/>
    </source>
</evidence>
<keyword evidence="2" id="KW-1185">Reference proteome</keyword>
<dbReference type="STRING" id="1477437.SAMN05444682_11710"/>
<dbReference type="AlphaFoldDB" id="A0A1I3VH21"/>
<organism evidence="1 2">
    <name type="scientific">Parapedobacter indicus</name>
    <dbReference type="NCBI Taxonomy" id="1477437"/>
    <lineage>
        <taxon>Bacteria</taxon>
        <taxon>Pseudomonadati</taxon>
        <taxon>Bacteroidota</taxon>
        <taxon>Sphingobacteriia</taxon>
        <taxon>Sphingobacteriales</taxon>
        <taxon>Sphingobacteriaceae</taxon>
        <taxon>Parapedobacter</taxon>
    </lineage>
</organism>
<name>A0A1I3VH21_9SPHI</name>
<evidence type="ECO:0000313" key="2">
    <source>
        <dbReference type="Proteomes" id="UP000198670"/>
    </source>
</evidence>
<dbReference type="Proteomes" id="UP000198670">
    <property type="component" value="Unassembled WGS sequence"/>
</dbReference>
<protein>
    <submittedName>
        <fullName evidence="1">Uncharacterized protein</fullName>
    </submittedName>
</protein>
<proteinExistence type="predicted"/>